<name>A0ABV2J156_9HYPH</name>
<protein>
    <submittedName>
        <fullName evidence="2">Pyridoxine 5'-phosphate oxidase superfamily flavin-nucleotide-binding protein</fullName>
    </submittedName>
</protein>
<accession>A0ABV2J156</accession>
<proteinExistence type="predicted"/>
<feature type="domain" description="Pyridoxamine 5'-phosphate oxidase N-terminal" evidence="1">
    <location>
        <begin position="1"/>
        <end position="120"/>
    </location>
</feature>
<dbReference type="PANTHER" id="PTHR40660">
    <property type="entry name" value="5'-PHOSPHATE OXIDASE PUTATIVE DOMAIN-CONTAINING PROTEIN-RELATED"/>
    <property type="match status" value="1"/>
</dbReference>
<dbReference type="Proteomes" id="UP001549047">
    <property type="component" value="Unassembled WGS sequence"/>
</dbReference>
<evidence type="ECO:0000259" key="1">
    <source>
        <dbReference type="Pfam" id="PF01243"/>
    </source>
</evidence>
<dbReference type="Pfam" id="PF01243">
    <property type="entry name" value="PNPOx_N"/>
    <property type="match status" value="1"/>
</dbReference>
<organism evidence="2 3">
    <name type="scientific">Rhizobium aquaticum</name>
    <dbReference type="NCBI Taxonomy" id="1549636"/>
    <lineage>
        <taxon>Bacteria</taxon>
        <taxon>Pseudomonadati</taxon>
        <taxon>Pseudomonadota</taxon>
        <taxon>Alphaproteobacteria</taxon>
        <taxon>Hyphomicrobiales</taxon>
        <taxon>Rhizobiaceae</taxon>
        <taxon>Rhizobium/Agrobacterium group</taxon>
        <taxon>Rhizobium</taxon>
    </lineage>
</organism>
<dbReference type="SUPFAM" id="SSF50475">
    <property type="entry name" value="FMN-binding split barrel"/>
    <property type="match status" value="1"/>
</dbReference>
<evidence type="ECO:0000313" key="2">
    <source>
        <dbReference type="EMBL" id="MET3614489.1"/>
    </source>
</evidence>
<dbReference type="InterPro" id="IPR012349">
    <property type="entry name" value="Split_barrel_FMN-bd"/>
</dbReference>
<dbReference type="PANTHER" id="PTHR40660:SF1">
    <property type="entry name" value="5'-PHOSPHATE OXIDASE PUTATIVE DOMAIN-CONTAINING PROTEIN-RELATED"/>
    <property type="match status" value="1"/>
</dbReference>
<comment type="caution">
    <text evidence="2">The sequence shown here is derived from an EMBL/GenBank/DDBJ whole genome shotgun (WGS) entry which is preliminary data.</text>
</comment>
<gene>
    <name evidence="2" type="ORF">ABID16_002826</name>
</gene>
<dbReference type="EMBL" id="JBEPMB010000004">
    <property type="protein sequence ID" value="MET3614489.1"/>
    <property type="molecule type" value="Genomic_DNA"/>
</dbReference>
<dbReference type="InterPro" id="IPR011576">
    <property type="entry name" value="Pyridox_Oxase_N"/>
</dbReference>
<sequence length="155" mass="17006">MSEALRADVSASVLCWLATADAEGHPNVSPKEMFTTLGDDSLVIADIASPRSVANIRINPRVCVSFVDVFRQRGFKVEGKASLVEQGHPSFETVAADLLQMAGPDFPIRAVIVVAIDKVSRIWAPSYRLFPERSLEERMQAAYDTYGVEPKAKPE</sequence>
<keyword evidence="3" id="KW-1185">Reference proteome</keyword>
<dbReference type="Gene3D" id="2.30.110.10">
    <property type="entry name" value="Electron Transport, Fmn-binding Protein, Chain A"/>
    <property type="match status" value="1"/>
</dbReference>
<evidence type="ECO:0000313" key="3">
    <source>
        <dbReference type="Proteomes" id="UP001549047"/>
    </source>
</evidence>
<dbReference type="RefSeq" id="WP_354556993.1">
    <property type="nucleotide sequence ID" value="NZ_JBEPMB010000004.1"/>
</dbReference>
<reference evidence="2 3" key="1">
    <citation type="submission" date="2024-06" db="EMBL/GenBank/DDBJ databases">
        <title>Genomic Encyclopedia of Type Strains, Phase IV (KMG-IV): sequencing the most valuable type-strain genomes for metagenomic binning, comparative biology and taxonomic classification.</title>
        <authorList>
            <person name="Goeker M."/>
        </authorList>
    </citation>
    <scope>NUCLEOTIDE SEQUENCE [LARGE SCALE GENOMIC DNA]</scope>
    <source>
        <strain evidence="2 3">DSM 29780</strain>
    </source>
</reference>